<name>A0A438HJ48_VITVI</name>
<sequence length="234" mass="26892">MFMKFLVKRKVAILIVYIHDIILTGADVKEMDRLKKSLASKFEIKDLRSLKYFLGMEVIHSKKGIIVPQQIYILNLLREIGMRGCKPPNNPMDLNLKLREKREGVPVDTAREQRTNSGALKSILMQTSPNLSQIEDPPHGVLEELRKPFELPMKLYYDNKAAISIAQNPIQHDKTKHMEINQHFIKEKLEIGVICLPLVPITQQIADILTKGHMRPNLEHLISKLDMINIYAPT</sequence>
<comment type="caution">
    <text evidence="2">The sequence shown here is derived from an EMBL/GenBank/DDBJ whole genome shotgun (WGS) entry which is preliminary data.</text>
</comment>
<dbReference type="CDD" id="cd09272">
    <property type="entry name" value="RNase_HI_RT_Ty1"/>
    <property type="match status" value="1"/>
</dbReference>
<accession>A0A438HJ48</accession>
<dbReference type="EMBL" id="QGNW01000216">
    <property type="protein sequence ID" value="RVW84409.1"/>
    <property type="molecule type" value="Genomic_DNA"/>
</dbReference>
<gene>
    <name evidence="2" type="primary">GIP_337</name>
    <name evidence="2" type="ORF">CK203_040620</name>
</gene>
<evidence type="ECO:0000313" key="3">
    <source>
        <dbReference type="Proteomes" id="UP000288805"/>
    </source>
</evidence>
<dbReference type="AlphaFoldDB" id="A0A438HJ48"/>
<evidence type="ECO:0000259" key="1">
    <source>
        <dbReference type="Pfam" id="PF07727"/>
    </source>
</evidence>
<organism evidence="2 3">
    <name type="scientific">Vitis vinifera</name>
    <name type="common">Grape</name>
    <dbReference type="NCBI Taxonomy" id="29760"/>
    <lineage>
        <taxon>Eukaryota</taxon>
        <taxon>Viridiplantae</taxon>
        <taxon>Streptophyta</taxon>
        <taxon>Embryophyta</taxon>
        <taxon>Tracheophyta</taxon>
        <taxon>Spermatophyta</taxon>
        <taxon>Magnoliopsida</taxon>
        <taxon>eudicotyledons</taxon>
        <taxon>Gunneridae</taxon>
        <taxon>Pentapetalae</taxon>
        <taxon>rosids</taxon>
        <taxon>Vitales</taxon>
        <taxon>Vitaceae</taxon>
        <taxon>Viteae</taxon>
        <taxon>Vitis</taxon>
    </lineage>
</organism>
<protein>
    <submittedName>
        <fullName evidence="2">Copia protein</fullName>
    </submittedName>
</protein>
<dbReference type="Proteomes" id="UP000288805">
    <property type="component" value="Unassembled WGS sequence"/>
</dbReference>
<dbReference type="InterPro" id="IPR013103">
    <property type="entry name" value="RVT_2"/>
</dbReference>
<dbReference type="Pfam" id="PF07727">
    <property type="entry name" value="RVT_2"/>
    <property type="match status" value="1"/>
</dbReference>
<evidence type="ECO:0000313" key="2">
    <source>
        <dbReference type="EMBL" id="RVW84409.1"/>
    </source>
</evidence>
<proteinExistence type="predicted"/>
<reference evidence="2 3" key="1">
    <citation type="journal article" date="2018" name="PLoS Genet.">
        <title>Population sequencing reveals clonal diversity and ancestral inbreeding in the grapevine cultivar Chardonnay.</title>
        <authorList>
            <person name="Roach M.J."/>
            <person name="Johnson D.L."/>
            <person name="Bohlmann J."/>
            <person name="van Vuuren H.J."/>
            <person name="Jones S.J."/>
            <person name="Pretorius I.S."/>
            <person name="Schmidt S.A."/>
            <person name="Borneman A.R."/>
        </authorList>
    </citation>
    <scope>NUCLEOTIDE SEQUENCE [LARGE SCALE GENOMIC DNA]</scope>
    <source>
        <strain evidence="3">cv. Chardonnay</strain>
        <tissue evidence="2">Leaf</tissue>
    </source>
</reference>
<feature type="domain" description="Reverse transcriptase Ty1/copia-type" evidence="1">
    <location>
        <begin position="1"/>
        <end position="92"/>
    </location>
</feature>